<dbReference type="Pfam" id="PF00626">
    <property type="entry name" value="Gelsolin"/>
    <property type="match status" value="1"/>
</dbReference>
<dbReference type="InterPro" id="IPR036175">
    <property type="entry name" value="Sec23/24_helical_dom_sf"/>
</dbReference>
<feature type="domain" description="Sec23/Sec24 trunk" evidence="6">
    <location>
        <begin position="179"/>
        <end position="391"/>
    </location>
</feature>
<evidence type="ECO:0000256" key="1">
    <source>
        <dbReference type="ARBA" id="ARBA00008334"/>
    </source>
</evidence>
<dbReference type="SUPFAM" id="SSF82919">
    <property type="entry name" value="Zn-finger domain of Sec23/24"/>
    <property type="match status" value="1"/>
</dbReference>
<comment type="similarity">
    <text evidence="1">Belongs to the SEC23/SEC24 family. SEC24 subfamily.</text>
</comment>
<dbReference type="Gene3D" id="3.40.20.10">
    <property type="entry name" value="Severin"/>
    <property type="match status" value="1"/>
</dbReference>
<dbReference type="Gene3D" id="1.20.120.730">
    <property type="entry name" value="Sec23/Sec24 helical domain"/>
    <property type="match status" value="1"/>
</dbReference>
<dbReference type="InterPro" id="IPR029006">
    <property type="entry name" value="ADF-H/Gelsolin-like_dom_sf"/>
</dbReference>
<evidence type="ECO:0000259" key="7">
    <source>
        <dbReference type="Pfam" id="PF04815"/>
    </source>
</evidence>
<accession>A0A9P6GZI4</accession>
<dbReference type="SUPFAM" id="SSF81811">
    <property type="entry name" value="Helical domain of Sec23/24"/>
    <property type="match status" value="1"/>
</dbReference>
<dbReference type="EMBL" id="SBJO01000127">
    <property type="protein sequence ID" value="KAF9762825.1"/>
    <property type="molecule type" value="Genomic_DNA"/>
</dbReference>
<dbReference type="Gene3D" id="2.60.40.1670">
    <property type="entry name" value="beta-sandwich domain of Sec23/24"/>
    <property type="match status" value="1"/>
</dbReference>
<dbReference type="GO" id="GO:0006886">
    <property type="term" value="P:intracellular protein transport"/>
    <property type="evidence" value="ECO:0007669"/>
    <property type="project" value="InterPro"/>
</dbReference>
<dbReference type="SUPFAM" id="SSF82754">
    <property type="entry name" value="C-terminal, gelsolin-like domain of Sec23/24"/>
    <property type="match status" value="1"/>
</dbReference>
<evidence type="ECO:0000259" key="6">
    <source>
        <dbReference type="Pfam" id="PF04811"/>
    </source>
</evidence>
<dbReference type="SUPFAM" id="SSF53300">
    <property type="entry name" value="vWA-like"/>
    <property type="match status" value="1"/>
</dbReference>
<dbReference type="GO" id="GO:0090110">
    <property type="term" value="P:COPII-coated vesicle cargo loading"/>
    <property type="evidence" value="ECO:0007669"/>
    <property type="project" value="TreeGrafter"/>
</dbReference>
<keyword evidence="10" id="KW-1185">Reference proteome</keyword>
<sequence>MTENLLPPKMSSNFLPPEMMDDDLSPKINENLPEETLSYSEIDEKQFFSSTFVGIPSNLSVIKQSEIPFTINIQPDHLKTLNVPISEEEIVRCTACKSYINPFVEVIPPGLKWKCNICFTTNELSLPFHMVSRSSAPASPKFSLVGNATYNHHTYARTELRSTVYELHAPSNYSVRTPSSTVICFMIEATYESLSRGVLQITVRSILDNIDPAMYDPRARMMFIFFNAQIYILNTDNSLTVISDTTVIPFFQEDNYMFALSQKPNLSEAERMFAESKSSKNNFGDALKIAHTLLKNNGGSIVAFLNTSSNFGPGLIEENDKETIQCKSVFYQEMAGALIKSIISVSYFLFPKPTIELPTLSVLSKSTGGLLFYYPNFDGGDPVFTTKLHSDVRQLLALNFSHDCVCRIRTSRDVFIKEYNGSLNQKTFDLLSFPNAFPPHTFSIDLEIVDNIIADGISLQIALMRTTKKGNRMIRVINIQIPQHMDLFYNYIDPYAITRSLAVKAFYYESRNKASGISYLYSSLLGILKAYKKNTNSFSMSKLPENLNLLPMLILALSKSIPLRPVNYMPVDYKIFYMYLMSISYPSLIDTIIYPTLLPLHTEEIYPQNLTIDCLETRGIYLLDTGFTIFFFIGKDCPKEVENLLFDSDIPSGRIFFDPPRNDFSDRVVKIISELREERVISPFYILIKDNNDETTDRYRKNFFSYLYEDHQHNLHSIKEYFEKLESSLS</sequence>
<evidence type="ECO:0000256" key="3">
    <source>
        <dbReference type="ARBA" id="ARBA00022927"/>
    </source>
</evidence>
<feature type="domain" description="Gelsolin-like" evidence="4">
    <location>
        <begin position="607"/>
        <end position="643"/>
    </location>
</feature>
<reference evidence="9 10" key="1">
    <citation type="journal article" date="2020" name="Genome Biol. Evol.">
        <title>Comparative genomics of strictly vertically transmitted, feminizing microsporidia endosymbionts of amphipod crustaceans.</title>
        <authorList>
            <person name="Cormier A."/>
            <person name="Chebbi M.A."/>
            <person name="Giraud I."/>
            <person name="Wattier R."/>
            <person name="Teixeira M."/>
            <person name="Gilbert C."/>
            <person name="Rigaud T."/>
            <person name="Cordaux R."/>
        </authorList>
    </citation>
    <scope>NUCLEOTIDE SEQUENCE [LARGE SCALE GENOMIC DNA]</scope>
    <source>
        <strain evidence="9 10">Ou3-Ou53</strain>
    </source>
</reference>
<evidence type="ECO:0000259" key="8">
    <source>
        <dbReference type="Pfam" id="PF08033"/>
    </source>
</evidence>
<dbReference type="Gene3D" id="2.30.30.380">
    <property type="entry name" value="Zn-finger domain of Sec23/24"/>
    <property type="match status" value="1"/>
</dbReference>
<dbReference type="Pfam" id="PF08033">
    <property type="entry name" value="Sec23_BS"/>
    <property type="match status" value="1"/>
</dbReference>
<dbReference type="InterPro" id="IPR006895">
    <property type="entry name" value="Znf_Sec23_Sec24"/>
</dbReference>
<evidence type="ECO:0000313" key="10">
    <source>
        <dbReference type="Proteomes" id="UP000740883"/>
    </source>
</evidence>
<dbReference type="InterPro" id="IPR036174">
    <property type="entry name" value="Znf_Sec23_Sec24_sf"/>
</dbReference>
<dbReference type="InterPro" id="IPR006900">
    <property type="entry name" value="Sec23/24_helical_dom"/>
</dbReference>
<feature type="domain" description="Sec23/Sec24 helical" evidence="7">
    <location>
        <begin position="510"/>
        <end position="582"/>
    </location>
</feature>
<dbReference type="InterPro" id="IPR036180">
    <property type="entry name" value="Gelsolin-like_dom_sf"/>
</dbReference>
<keyword evidence="2" id="KW-0813">Transport</keyword>
<dbReference type="Pfam" id="PF04810">
    <property type="entry name" value="zf-Sec23_Sec24"/>
    <property type="match status" value="1"/>
</dbReference>
<dbReference type="GO" id="GO:0030127">
    <property type="term" value="C:COPII vesicle coat"/>
    <property type="evidence" value="ECO:0007669"/>
    <property type="project" value="InterPro"/>
</dbReference>
<proteinExistence type="inferred from homology"/>
<dbReference type="PANTHER" id="PTHR13803">
    <property type="entry name" value="SEC24-RELATED PROTEIN"/>
    <property type="match status" value="1"/>
</dbReference>
<dbReference type="InterPro" id="IPR012990">
    <property type="entry name" value="Beta-sandwich_Sec23_24"/>
</dbReference>
<comment type="caution">
    <text evidence="9">The sequence shown here is derived from an EMBL/GenBank/DDBJ whole genome shotgun (WGS) entry which is preliminary data.</text>
</comment>
<evidence type="ECO:0000313" key="9">
    <source>
        <dbReference type="EMBL" id="KAF9762825.1"/>
    </source>
</evidence>
<dbReference type="GO" id="GO:0070971">
    <property type="term" value="C:endoplasmic reticulum exit site"/>
    <property type="evidence" value="ECO:0007669"/>
    <property type="project" value="TreeGrafter"/>
</dbReference>
<dbReference type="AlphaFoldDB" id="A0A9P6GZI4"/>
<organism evidence="9 10">
    <name type="scientific">Nosema granulosis</name>
    <dbReference type="NCBI Taxonomy" id="83296"/>
    <lineage>
        <taxon>Eukaryota</taxon>
        <taxon>Fungi</taxon>
        <taxon>Fungi incertae sedis</taxon>
        <taxon>Microsporidia</taxon>
        <taxon>Nosematidae</taxon>
        <taxon>Nosema</taxon>
    </lineage>
</organism>
<evidence type="ECO:0000259" key="5">
    <source>
        <dbReference type="Pfam" id="PF04810"/>
    </source>
</evidence>
<feature type="domain" description="Sec23/Sec24 beta-sandwich" evidence="8">
    <location>
        <begin position="403"/>
        <end position="482"/>
    </location>
</feature>
<gene>
    <name evidence="9" type="primary">SEC24</name>
    <name evidence="9" type="ORF">NGRA_1715</name>
</gene>
<dbReference type="Proteomes" id="UP000740883">
    <property type="component" value="Unassembled WGS sequence"/>
</dbReference>
<name>A0A9P6GZI4_9MICR</name>
<evidence type="ECO:0000259" key="4">
    <source>
        <dbReference type="Pfam" id="PF00626"/>
    </source>
</evidence>
<dbReference type="InterPro" id="IPR007123">
    <property type="entry name" value="Gelsolin-like_dom"/>
</dbReference>
<protein>
    <submittedName>
        <fullName evidence="9">Protein transport protein SEC24</fullName>
    </submittedName>
</protein>
<dbReference type="SUPFAM" id="SSF81995">
    <property type="entry name" value="beta-sandwich domain of Sec23/24"/>
    <property type="match status" value="1"/>
</dbReference>
<dbReference type="Pfam" id="PF04815">
    <property type="entry name" value="Sec23_helical"/>
    <property type="match status" value="1"/>
</dbReference>
<feature type="domain" description="Zinc finger Sec23/Sec24-type" evidence="5">
    <location>
        <begin position="90"/>
        <end position="124"/>
    </location>
</feature>
<dbReference type="InterPro" id="IPR050550">
    <property type="entry name" value="SEC23_SEC24_subfamily"/>
</dbReference>
<dbReference type="InterPro" id="IPR036465">
    <property type="entry name" value="vWFA_dom_sf"/>
</dbReference>
<dbReference type="OrthoDB" id="49016at2759"/>
<dbReference type="GO" id="GO:0000149">
    <property type="term" value="F:SNARE binding"/>
    <property type="evidence" value="ECO:0007669"/>
    <property type="project" value="TreeGrafter"/>
</dbReference>
<keyword evidence="3" id="KW-0653">Protein transport</keyword>
<dbReference type="Pfam" id="PF04811">
    <property type="entry name" value="Sec23_trunk"/>
    <property type="match status" value="1"/>
</dbReference>
<evidence type="ECO:0000256" key="2">
    <source>
        <dbReference type="ARBA" id="ARBA00022448"/>
    </source>
</evidence>
<dbReference type="InterPro" id="IPR006896">
    <property type="entry name" value="Sec23/24_trunk_dom"/>
</dbReference>
<dbReference type="GO" id="GO:0008270">
    <property type="term" value="F:zinc ion binding"/>
    <property type="evidence" value="ECO:0007669"/>
    <property type="project" value="InterPro"/>
</dbReference>
<dbReference type="Gene3D" id="3.40.50.410">
    <property type="entry name" value="von Willebrand factor, type A domain"/>
    <property type="match status" value="1"/>
</dbReference>